<evidence type="ECO:0000313" key="1">
    <source>
        <dbReference type="EMBL" id="QHU01842.1"/>
    </source>
</evidence>
<accession>A0A6C0J869</accession>
<dbReference type="EMBL" id="MN740350">
    <property type="protein sequence ID" value="QHU01842.1"/>
    <property type="molecule type" value="Genomic_DNA"/>
</dbReference>
<sequence>MFLEHCKIEYFRCSEFKISEDDLKYIISENEEYYYSNVYTFMQYLIKNNKITKNNNPLSTTDEYVVDINQNIEKWDKHICGLYKIIYNFLNSNTIILNKNILIHEFDENMNKILQNFEISDINNIFNLLLLLRIFILIKFCKKKKELTDEYYELIDFELSNIVAKFELLFLYIYKFFNKHIFINKTNTKLLYFFDKKDLENIITNESINKDCCNLSSCGGYCNSFDHVNFFNTSILFSCSLIYNNVENSIINKSPYLIFMNYKI</sequence>
<dbReference type="AlphaFoldDB" id="A0A6C0J869"/>
<organism evidence="1">
    <name type="scientific">viral metagenome</name>
    <dbReference type="NCBI Taxonomy" id="1070528"/>
    <lineage>
        <taxon>unclassified sequences</taxon>
        <taxon>metagenomes</taxon>
        <taxon>organismal metagenomes</taxon>
    </lineage>
</organism>
<proteinExistence type="predicted"/>
<protein>
    <submittedName>
        <fullName evidence="1">Uncharacterized protein</fullName>
    </submittedName>
</protein>
<reference evidence="1" key="1">
    <citation type="journal article" date="2020" name="Nature">
        <title>Giant virus diversity and host interactions through global metagenomics.</title>
        <authorList>
            <person name="Schulz F."/>
            <person name="Roux S."/>
            <person name="Paez-Espino D."/>
            <person name="Jungbluth S."/>
            <person name="Walsh D.A."/>
            <person name="Denef V.J."/>
            <person name="McMahon K.D."/>
            <person name="Konstantinidis K.T."/>
            <person name="Eloe-Fadrosh E.A."/>
            <person name="Kyrpides N.C."/>
            <person name="Woyke T."/>
        </authorList>
    </citation>
    <scope>NUCLEOTIDE SEQUENCE</scope>
    <source>
        <strain evidence="1">GVMAG-M-3300025880-56</strain>
    </source>
</reference>
<name>A0A6C0J869_9ZZZZ</name>